<organism evidence="2">
    <name type="scientific">uncultured Thermomicrobiales bacterium</name>
    <dbReference type="NCBI Taxonomy" id="1645740"/>
    <lineage>
        <taxon>Bacteria</taxon>
        <taxon>Pseudomonadati</taxon>
        <taxon>Thermomicrobiota</taxon>
        <taxon>Thermomicrobia</taxon>
        <taxon>Thermomicrobiales</taxon>
        <taxon>environmental samples</taxon>
    </lineage>
</organism>
<feature type="non-terminal residue" evidence="2">
    <location>
        <position position="1"/>
    </location>
</feature>
<evidence type="ECO:0000313" key="2">
    <source>
        <dbReference type="EMBL" id="CAA9543253.1"/>
    </source>
</evidence>
<feature type="region of interest" description="Disordered" evidence="1">
    <location>
        <begin position="1"/>
        <end position="126"/>
    </location>
</feature>
<dbReference type="AlphaFoldDB" id="A0A6J4U868"/>
<reference evidence="2" key="1">
    <citation type="submission" date="2020-02" db="EMBL/GenBank/DDBJ databases">
        <authorList>
            <person name="Meier V. D."/>
        </authorList>
    </citation>
    <scope>NUCLEOTIDE SEQUENCE</scope>
    <source>
        <strain evidence="2">AVDCRST_MAG19</strain>
    </source>
</reference>
<evidence type="ECO:0000256" key="1">
    <source>
        <dbReference type="SAM" id="MobiDB-lite"/>
    </source>
</evidence>
<protein>
    <submittedName>
        <fullName evidence="2">Uncharacterized protein</fullName>
    </submittedName>
</protein>
<dbReference type="EMBL" id="CADCWL010000005">
    <property type="protein sequence ID" value="CAA9543253.1"/>
    <property type="molecule type" value="Genomic_DNA"/>
</dbReference>
<sequence length="126" mass="13539">WTRWRAASSPLTRRRASSSMAGVTTSYPPGSGPASTTRRSIGRASSRWTIHPGQGVGPNFPITAGGTSTRPDDAPESSARPVCWRPITGLEAETTGTRGPSPPPPAFRLATPPPSRRRRRYPTRGY</sequence>
<accession>A0A6J4U868</accession>
<feature type="non-terminal residue" evidence="2">
    <location>
        <position position="126"/>
    </location>
</feature>
<feature type="compositionally biased region" description="Basic residues" evidence="1">
    <location>
        <begin position="115"/>
        <end position="126"/>
    </location>
</feature>
<proteinExistence type="predicted"/>
<feature type="compositionally biased region" description="Pro residues" evidence="1">
    <location>
        <begin position="100"/>
        <end position="114"/>
    </location>
</feature>
<name>A0A6J4U868_9BACT</name>
<feature type="compositionally biased region" description="Polar residues" evidence="1">
    <location>
        <begin position="17"/>
        <end position="39"/>
    </location>
</feature>
<gene>
    <name evidence="2" type="ORF">AVDCRST_MAG19-87</name>
</gene>